<evidence type="ECO:0008006" key="3">
    <source>
        <dbReference type="Google" id="ProtNLM"/>
    </source>
</evidence>
<sequence>MGPRCGAYNEAGNHLKIPFSAFGSSRQTGYTRFLKCGGKGTRCDTYGELDITFVAHRGREKRRREDTWRPLVGRCKKRWRRPIIGNDWRRRQSLPSIRQTAGPTRFHLSESAALEDSPIPRVSEATVLINSRGLISQREIERRRIDPAVPNQRTRLRWTENGTARSIALLSLTAGWQDRDHCPREFCRRSLELSTSGSGASNLGWISPWVRRRIVAGEVLAVSFELDDQIDPRVKIDPEDWKDPKVWIGSAELIQKRGQHEYDSLFTLCSEFPSNPVKSAELRSFLSILAPIALVACVKKKLNRDFVMKWLRNPSNEHQTTPYCNVSLLCIVGHGGIRKTTLLQRVYEYEMIKEFDLKM</sequence>
<proteinExistence type="predicted"/>
<gene>
    <name evidence="1" type="ORF">IEQ34_018989</name>
</gene>
<evidence type="ECO:0000313" key="1">
    <source>
        <dbReference type="EMBL" id="KAH0451690.1"/>
    </source>
</evidence>
<organism evidence="1 2">
    <name type="scientific">Dendrobium chrysotoxum</name>
    <name type="common">Orchid</name>
    <dbReference type="NCBI Taxonomy" id="161865"/>
    <lineage>
        <taxon>Eukaryota</taxon>
        <taxon>Viridiplantae</taxon>
        <taxon>Streptophyta</taxon>
        <taxon>Embryophyta</taxon>
        <taxon>Tracheophyta</taxon>
        <taxon>Spermatophyta</taxon>
        <taxon>Magnoliopsida</taxon>
        <taxon>Liliopsida</taxon>
        <taxon>Asparagales</taxon>
        <taxon>Orchidaceae</taxon>
        <taxon>Epidendroideae</taxon>
        <taxon>Malaxideae</taxon>
        <taxon>Dendrobiinae</taxon>
        <taxon>Dendrobium</taxon>
    </lineage>
</organism>
<accession>A0AAV7G6H1</accession>
<comment type="caution">
    <text evidence="1">The sequence shown here is derived from an EMBL/GenBank/DDBJ whole genome shotgun (WGS) entry which is preliminary data.</text>
</comment>
<dbReference type="AlphaFoldDB" id="A0AAV7G6H1"/>
<protein>
    <recommendedName>
        <fullName evidence="3">NB-ARC domain-containing protein</fullName>
    </recommendedName>
</protein>
<name>A0AAV7G6H1_DENCH</name>
<evidence type="ECO:0000313" key="2">
    <source>
        <dbReference type="Proteomes" id="UP000775213"/>
    </source>
</evidence>
<reference evidence="1 2" key="1">
    <citation type="journal article" date="2021" name="Hortic Res">
        <title>Chromosome-scale assembly of the Dendrobium chrysotoxum genome enhances the understanding of orchid evolution.</title>
        <authorList>
            <person name="Zhang Y."/>
            <person name="Zhang G.Q."/>
            <person name="Zhang D."/>
            <person name="Liu X.D."/>
            <person name="Xu X.Y."/>
            <person name="Sun W.H."/>
            <person name="Yu X."/>
            <person name="Zhu X."/>
            <person name="Wang Z.W."/>
            <person name="Zhao X."/>
            <person name="Zhong W.Y."/>
            <person name="Chen H."/>
            <person name="Yin W.L."/>
            <person name="Huang T."/>
            <person name="Niu S.C."/>
            <person name="Liu Z.J."/>
        </authorList>
    </citation>
    <scope>NUCLEOTIDE SEQUENCE [LARGE SCALE GENOMIC DNA]</scope>
    <source>
        <strain evidence="1">Lindl</strain>
    </source>
</reference>
<keyword evidence="2" id="KW-1185">Reference proteome</keyword>
<dbReference type="Proteomes" id="UP000775213">
    <property type="component" value="Unassembled WGS sequence"/>
</dbReference>
<dbReference type="EMBL" id="JAGFBR010000017">
    <property type="protein sequence ID" value="KAH0451690.1"/>
    <property type="molecule type" value="Genomic_DNA"/>
</dbReference>